<dbReference type="STRING" id="888050.HMPREF9004_0680"/>
<dbReference type="EMBL" id="AQHZ01000010">
    <property type="protein sequence ID" value="ENO18631.1"/>
    <property type="molecule type" value="Genomic_DNA"/>
</dbReference>
<evidence type="ECO:0000313" key="3">
    <source>
        <dbReference type="Proteomes" id="UP000013015"/>
    </source>
</evidence>
<accession>N6X4K1</accession>
<protein>
    <submittedName>
        <fullName evidence="2">Lipoprotein</fullName>
    </submittedName>
</protein>
<dbReference type="PATRIC" id="fig|888050.3.peg.651"/>
<name>N6X4K1_9ACTO</name>
<dbReference type="eggNOG" id="COG4939">
    <property type="taxonomic scope" value="Bacteria"/>
</dbReference>
<gene>
    <name evidence="2" type="ORF">HMPREF9004_0680</name>
</gene>
<evidence type="ECO:0000313" key="2">
    <source>
        <dbReference type="EMBL" id="ENO18631.1"/>
    </source>
</evidence>
<dbReference type="Proteomes" id="UP000013015">
    <property type="component" value="Unassembled WGS sequence"/>
</dbReference>
<dbReference type="HOGENOM" id="CLU_2299629_0_0_11"/>
<reference evidence="2 3" key="1">
    <citation type="submission" date="2013-03" db="EMBL/GenBank/DDBJ databases">
        <title>Reference genome for the Human Microbiome Project.</title>
        <authorList>
            <person name="Aqrawi P."/>
            <person name="Ayvaz T."/>
            <person name="Bess C."/>
            <person name="Blankenburg K."/>
            <person name="Coyle M."/>
            <person name="Deng J."/>
            <person name="Forbes L."/>
            <person name="Fowler G."/>
            <person name="Francisco L."/>
            <person name="Fu Q."/>
            <person name="Gibbs R."/>
            <person name="Gross S."/>
            <person name="Gubbala S."/>
            <person name="Hale W."/>
            <person name="Hemphill L."/>
            <person name="Highlander S."/>
            <person name="Hirani K."/>
            <person name="Jackson L."/>
            <person name="Jakkamsetti A."/>
            <person name="Javaid M."/>
            <person name="Jayaseelan J.C."/>
            <person name="Jiang H."/>
            <person name="Joshi V."/>
            <person name="Korchina V."/>
            <person name="Kovar C."/>
            <person name="Lara F."/>
            <person name="Lee S."/>
            <person name="Liu Y."/>
            <person name="Mata R."/>
            <person name="Mathew T."/>
            <person name="Munidasa M."/>
            <person name="Muzny D."/>
            <person name="Nazareth L."/>
            <person name="Ngo R."/>
            <person name="Nguyen L."/>
            <person name="Nguyen N."/>
            <person name="Okwuonu G."/>
            <person name="Ongeri F."/>
            <person name="Palculict T."/>
            <person name="Patil S."/>
            <person name="Petrosino J."/>
            <person name="Pham C."/>
            <person name="Pham P."/>
            <person name="Pu L.-L."/>
            <person name="Qin X."/>
            <person name="Qu J."/>
            <person name="Reid J."/>
            <person name="Ross M."/>
            <person name="Ruth R."/>
            <person name="Saada N."/>
            <person name="San Lucas F."/>
            <person name="Santibanez J."/>
            <person name="Shang Y."/>
            <person name="Simmons D."/>
            <person name="Song X.-Z."/>
            <person name="Tang L.-Y."/>
            <person name="Thornton R."/>
            <person name="Warren J."/>
            <person name="Weissenberger G."/>
            <person name="Wilczek-Boney K."/>
            <person name="Worley K."/>
            <person name="Youmans B."/>
            <person name="Zhang J."/>
            <person name="Zhang L."/>
            <person name="Zhao Z."/>
            <person name="Zhou C."/>
            <person name="Zhu D."/>
            <person name="Zhu Y."/>
        </authorList>
    </citation>
    <scope>NUCLEOTIDE SEQUENCE [LARGE SCALE GENOMIC DNA]</scope>
    <source>
        <strain evidence="2 3">F0333</strain>
    </source>
</reference>
<keyword evidence="3" id="KW-1185">Reference proteome</keyword>
<feature type="region of interest" description="Disordered" evidence="1">
    <location>
        <begin position="77"/>
        <end position="100"/>
    </location>
</feature>
<dbReference type="RefSeq" id="WP_005962409.1">
    <property type="nucleotide sequence ID" value="NZ_CP040505.1"/>
</dbReference>
<dbReference type="Gene3D" id="3.90.1010.20">
    <property type="match status" value="1"/>
</dbReference>
<dbReference type="AlphaFoldDB" id="N6X4K1"/>
<organism evidence="2 3">
    <name type="scientific">Schaalia cardiffensis F0333</name>
    <dbReference type="NCBI Taxonomy" id="888050"/>
    <lineage>
        <taxon>Bacteria</taxon>
        <taxon>Bacillati</taxon>
        <taxon>Actinomycetota</taxon>
        <taxon>Actinomycetes</taxon>
        <taxon>Actinomycetales</taxon>
        <taxon>Actinomycetaceae</taxon>
        <taxon>Schaalia</taxon>
    </lineage>
</organism>
<feature type="compositionally biased region" description="Basic and acidic residues" evidence="1">
    <location>
        <begin position="85"/>
        <end position="100"/>
    </location>
</feature>
<sequence>MELNSAGEVFNEEYYARAQAAVDSFEEYSRRLTETDDPNAVDVISGATVAHSQFMQAAIRAISAAQGVDNDAAANRVDIPGLSDSMRDEGLDKDLGGADR</sequence>
<comment type="caution">
    <text evidence="2">The sequence shown here is derived from an EMBL/GenBank/DDBJ whole genome shotgun (WGS) entry which is preliminary data.</text>
</comment>
<keyword evidence="2" id="KW-0449">Lipoprotein</keyword>
<evidence type="ECO:0000256" key="1">
    <source>
        <dbReference type="SAM" id="MobiDB-lite"/>
    </source>
</evidence>
<proteinExistence type="predicted"/>